<comment type="caution">
    <text evidence="2">The sequence shown here is derived from an EMBL/GenBank/DDBJ whole genome shotgun (WGS) entry which is preliminary data.</text>
</comment>
<evidence type="ECO:0000313" key="2">
    <source>
        <dbReference type="EMBL" id="PWA56838.1"/>
    </source>
</evidence>
<feature type="region of interest" description="Disordered" evidence="1">
    <location>
        <begin position="108"/>
        <end position="127"/>
    </location>
</feature>
<protein>
    <submittedName>
        <fullName evidence="2">Ribosomal protein L7A/L8</fullName>
    </submittedName>
</protein>
<reference evidence="2 3" key="1">
    <citation type="journal article" date="2018" name="Mol. Plant">
        <title>The genome of Artemisia annua provides insight into the evolution of Asteraceae family and artemisinin biosynthesis.</title>
        <authorList>
            <person name="Shen Q."/>
            <person name="Zhang L."/>
            <person name="Liao Z."/>
            <person name="Wang S."/>
            <person name="Yan T."/>
            <person name="Shi P."/>
            <person name="Liu M."/>
            <person name="Fu X."/>
            <person name="Pan Q."/>
            <person name="Wang Y."/>
            <person name="Lv Z."/>
            <person name="Lu X."/>
            <person name="Zhang F."/>
            <person name="Jiang W."/>
            <person name="Ma Y."/>
            <person name="Chen M."/>
            <person name="Hao X."/>
            <person name="Li L."/>
            <person name="Tang Y."/>
            <person name="Lv G."/>
            <person name="Zhou Y."/>
            <person name="Sun X."/>
            <person name="Brodelius P.E."/>
            <person name="Rose J.K.C."/>
            <person name="Tang K."/>
        </authorList>
    </citation>
    <scope>NUCLEOTIDE SEQUENCE [LARGE SCALE GENOMIC DNA]</scope>
    <source>
        <strain evidence="3">cv. Huhao1</strain>
        <tissue evidence="2">Leaf</tissue>
    </source>
</reference>
<dbReference type="EMBL" id="PKPP01006338">
    <property type="protein sequence ID" value="PWA56838.1"/>
    <property type="molecule type" value="Genomic_DNA"/>
</dbReference>
<dbReference type="AlphaFoldDB" id="A0A2U1M6G1"/>
<dbReference type="Proteomes" id="UP000245207">
    <property type="component" value="Unassembled WGS sequence"/>
</dbReference>
<name>A0A2U1M6G1_ARTAN</name>
<organism evidence="2 3">
    <name type="scientific">Artemisia annua</name>
    <name type="common">Sweet wormwood</name>
    <dbReference type="NCBI Taxonomy" id="35608"/>
    <lineage>
        <taxon>Eukaryota</taxon>
        <taxon>Viridiplantae</taxon>
        <taxon>Streptophyta</taxon>
        <taxon>Embryophyta</taxon>
        <taxon>Tracheophyta</taxon>
        <taxon>Spermatophyta</taxon>
        <taxon>Magnoliopsida</taxon>
        <taxon>eudicotyledons</taxon>
        <taxon>Gunneridae</taxon>
        <taxon>Pentapetalae</taxon>
        <taxon>asterids</taxon>
        <taxon>campanulids</taxon>
        <taxon>Asterales</taxon>
        <taxon>Asteraceae</taxon>
        <taxon>Asteroideae</taxon>
        <taxon>Anthemideae</taxon>
        <taxon>Artemisiinae</taxon>
        <taxon>Artemisia</taxon>
    </lineage>
</organism>
<feature type="compositionally biased region" description="Basic and acidic residues" evidence="1">
    <location>
        <begin position="116"/>
        <end position="127"/>
    </location>
</feature>
<dbReference type="OrthoDB" id="1002029at2759"/>
<evidence type="ECO:0000256" key="1">
    <source>
        <dbReference type="SAM" id="MobiDB-lite"/>
    </source>
</evidence>
<keyword evidence="2" id="KW-0689">Ribosomal protein</keyword>
<dbReference type="STRING" id="35608.A0A2U1M6G1"/>
<gene>
    <name evidence="2" type="ORF">CTI12_AA412310</name>
</gene>
<accession>A0A2U1M6G1</accession>
<evidence type="ECO:0000313" key="3">
    <source>
        <dbReference type="Proteomes" id="UP000245207"/>
    </source>
</evidence>
<sequence length="127" mass="14547">MAAGLVTCLPKIEKFATKKKTEKVVNPLFEKRPKQFGISIALPPNKDVHGSMRWVDLYTEHQGYDVLEMLNDDNLFEDTRDSEFEGVDKHDPLDDVKELVDFQTNGEDNVEIPKLSTDDHWLGKENS</sequence>
<proteinExistence type="predicted"/>
<keyword evidence="3" id="KW-1185">Reference proteome</keyword>
<keyword evidence="2" id="KW-0687">Ribonucleoprotein</keyword>
<dbReference type="GO" id="GO:0005840">
    <property type="term" value="C:ribosome"/>
    <property type="evidence" value="ECO:0007669"/>
    <property type="project" value="UniProtKB-KW"/>
</dbReference>